<dbReference type="SUPFAM" id="SSF103473">
    <property type="entry name" value="MFS general substrate transporter"/>
    <property type="match status" value="1"/>
</dbReference>
<dbReference type="PANTHER" id="PTHR23530">
    <property type="entry name" value="TRANSPORT PROTEIN-RELATED"/>
    <property type="match status" value="1"/>
</dbReference>
<feature type="transmembrane region" description="Helical" evidence="5">
    <location>
        <begin position="110"/>
        <end position="133"/>
    </location>
</feature>
<dbReference type="AlphaFoldDB" id="A0A3D1JDT1"/>
<feature type="transmembrane region" description="Helical" evidence="5">
    <location>
        <begin position="154"/>
        <end position="185"/>
    </location>
</feature>
<dbReference type="STRING" id="229919.GCA_001050195_01023"/>
<comment type="caution">
    <text evidence="7">The sequence shown here is derived from an EMBL/GenBank/DDBJ whole genome shotgun (WGS) entry which is preliminary data.</text>
</comment>
<evidence type="ECO:0000259" key="6">
    <source>
        <dbReference type="PROSITE" id="PS50850"/>
    </source>
</evidence>
<keyword evidence="3 5" id="KW-1133">Transmembrane helix</keyword>
<dbReference type="InterPro" id="IPR011701">
    <property type="entry name" value="MFS"/>
</dbReference>
<evidence type="ECO:0000313" key="8">
    <source>
        <dbReference type="Proteomes" id="UP000264141"/>
    </source>
</evidence>
<accession>A0A3D1JDT1</accession>
<evidence type="ECO:0000256" key="1">
    <source>
        <dbReference type="ARBA" id="ARBA00004651"/>
    </source>
</evidence>
<organism evidence="7 8">
    <name type="scientific">Anaerolinea thermolimosa</name>
    <dbReference type="NCBI Taxonomy" id="229919"/>
    <lineage>
        <taxon>Bacteria</taxon>
        <taxon>Bacillati</taxon>
        <taxon>Chloroflexota</taxon>
        <taxon>Anaerolineae</taxon>
        <taxon>Anaerolineales</taxon>
        <taxon>Anaerolineaceae</taxon>
        <taxon>Anaerolinea</taxon>
    </lineage>
</organism>
<proteinExistence type="predicted"/>
<evidence type="ECO:0000256" key="4">
    <source>
        <dbReference type="ARBA" id="ARBA00023136"/>
    </source>
</evidence>
<evidence type="ECO:0000256" key="3">
    <source>
        <dbReference type="ARBA" id="ARBA00022989"/>
    </source>
</evidence>
<gene>
    <name evidence="7" type="ORF">DEQ80_02660</name>
</gene>
<dbReference type="GO" id="GO:0022857">
    <property type="term" value="F:transmembrane transporter activity"/>
    <property type="evidence" value="ECO:0007669"/>
    <property type="project" value="InterPro"/>
</dbReference>
<dbReference type="GO" id="GO:0005886">
    <property type="term" value="C:plasma membrane"/>
    <property type="evidence" value="ECO:0007669"/>
    <property type="project" value="UniProtKB-SubCell"/>
</dbReference>
<dbReference type="OrthoDB" id="9816124at2"/>
<dbReference type="Gene3D" id="1.20.1250.20">
    <property type="entry name" value="MFS general substrate transporter like domains"/>
    <property type="match status" value="1"/>
</dbReference>
<dbReference type="EMBL" id="DPBP01000010">
    <property type="protein sequence ID" value="HCE16741.1"/>
    <property type="molecule type" value="Genomic_DNA"/>
</dbReference>
<feature type="transmembrane region" description="Helical" evidence="5">
    <location>
        <begin position="85"/>
        <end position="104"/>
    </location>
</feature>
<dbReference type="PROSITE" id="PS50850">
    <property type="entry name" value="MFS"/>
    <property type="match status" value="1"/>
</dbReference>
<reference evidence="7 8" key="1">
    <citation type="journal article" date="2018" name="Nat. Biotechnol.">
        <title>A standardized bacterial taxonomy based on genome phylogeny substantially revises the tree of life.</title>
        <authorList>
            <person name="Parks D.H."/>
            <person name="Chuvochina M."/>
            <person name="Waite D.W."/>
            <person name="Rinke C."/>
            <person name="Skarshewski A."/>
            <person name="Chaumeil P.A."/>
            <person name="Hugenholtz P."/>
        </authorList>
    </citation>
    <scope>NUCLEOTIDE SEQUENCE [LARGE SCALE GENOMIC DNA]</scope>
    <source>
        <strain evidence="7">UBA8781</strain>
    </source>
</reference>
<comment type="subcellular location">
    <subcellularLocation>
        <location evidence="1">Cell membrane</location>
        <topology evidence="1">Multi-pass membrane protein</topology>
    </subcellularLocation>
</comment>
<sequence>MKRMKPMDNRSRPRSYLSPSMLYLSTSAIQTLADTILFTVMTVYFIQRVGLNPLQLVLVGTVLEGTVLLFEVPTGVIADTFSRRFSITLGMFIVGCSFLLYGFIPTFWAVMVGQVIWGIGYTFTSGATQAWLADEIGAENVGNIFIKSGQVNRLVGLIATAISVIIASLSLHLPLLVGGGLYLFISLVMLLWMPETQFKPQALEPTLSGHLHGLAATFQTGLQIIRSSPVLLTLAIVEIFRGAASEGYDRLADAHLLQNFTFPTLGNFQPVVWFGVIHIFGGIGSFIVTAFLRPRLEQLTASVQRSARALMILHGASITLVIGFAASGNFYLAALCMLLRGILEGLIGPLFDTWLVNNIESRVRATVISMVGQANAFGQIAGGPGVGAIGKAFSLRSAILATSLLSAPVLYLYRRFSRQAPEPHLLKSGVVSLDEHRA</sequence>
<evidence type="ECO:0000256" key="2">
    <source>
        <dbReference type="ARBA" id="ARBA00022692"/>
    </source>
</evidence>
<dbReference type="Proteomes" id="UP000264141">
    <property type="component" value="Unassembled WGS sequence"/>
</dbReference>
<dbReference type="PANTHER" id="PTHR23530:SF1">
    <property type="entry name" value="PERMEASE, MAJOR FACILITATOR SUPERFAMILY-RELATED"/>
    <property type="match status" value="1"/>
</dbReference>
<protein>
    <submittedName>
        <fullName evidence="7">MFS transporter</fullName>
    </submittedName>
</protein>
<keyword evidence="2 5" id="KW-0812">Transmembrane</keyword>
<name>A0A3D1JDT1_9CHLR</name>
<keyword evidence="4 5" id="KW-0472">Membrane</keyword>
<feature type="transmembrane region" description="Helical" evidence="5">
    <location>
        <begin position="53"/>
        <end position="73"/>
    </location>
</feature>
<feature type="transmembrane region" description="Helical" evidence="5">
    <location>
        <begin position="21"/>
        <end position="47"/>
    </location>
</feature>
<dbReference type="InterPro" id="IPR036259">
    <property type="entry name" value="MFS_trans_sf"/>
</dbReference>
<feature type="transmembrane region" description="Helical" evidence="5">
    <location>
        <begin position="312"/>
        <end position="343"/>
    </location>
</feature>
<dbReference type="InterPro" id="IPR020846">
    <property type="entry name" value="MFS_dom"/>
</dbReference>
<evidence type="ECO:0000313" key="7">
    <source>
        <dbReference type="EMBL" id="HCE16741.1"/>
    </source>
</evidence>
<dbReference type="Pfam" id="PF07690">
    <property type="entry name" value="MFS_1"/>
    <property type="match status" value="1"/>
</dbReference>
<feature type="transmembrane region" description="Helical" evidence="5">
    <location>
        <begin position="271"/>
        <end position="292"/>
    </location>
</feature>
<feature type="domain" description="Major facilitator superfamily (MFS) profile" evidence="6">
    <location>
        <begin position="20"/>
        <end position="415"/>
    </location>
</feature>
<evidence type="ECO:0000256" key="5">
    <source>
        <dbReference type="SAM" id="Phobius"/>
    </source>
</evidence>
<dbReference type="InterPro" id="IPR053160">
    <property type="entry name" value="MFS_DHA3_Transporter"/>
</dbReference>